<accession>A0A7J7S805</accession>
<dbReference type="Proteomes" id="UP000585614">
    <property type="component" value="Unassembled WGS sequence"/>
</dbReference>
<reference evidence="1 2" key="1">
    <citation type="journal article" date="2020" name="Nature">
        <title>Six reference-quality genomes reveal evolution of bat adaptations.</title>
        <authorList>
            <person name="Jebb D."/>
            <person name="Huang Z."/>
            <person name="Pippel M."/>
            <person name="Hughes G.M."/>
            <person name="Lavrichenko K."/>
            <person name="Devanna P."/>
            <person name="Winkler S."/>
            <person name="Jermiin L.S."/>
            <person name="Skirmuntt E.C."/>
            <person name="Katzourakis A."/>
            <person name="Burkitt-Gray L."/>
            <person name="Ray D.A."/>
            <person name="Sullivan K.A.M."/>
            <person name="Roscito J.G."/>
            <person name="Kirilenko B.M."/>
            <person name="Davalos L.M."/>
            <person name="Corthals A.P."/>
            <person name="Power M.L."/>
            <person name="Jones G."/>
            <person name="Ransome R.D."/>
            <person name="Dechmann D.K.N."/>
            <person name="Locatelli A.G."/>
            <person name="Puechmaille S.J."/>
            <person name="Fedrigo O."/>
            <person name="Jarvis E.D."/>
            <person name="Hiller M."/>
            <person name="Vernes S.C."/>
            <person name="Myers E.W."/>
            <person name="Teeling E.C."/>
        </authorList>
    </citation>
    <scope>NUCLEOTIDE SEQUENCE [LARGE SCALE GENOMIC DNA]</scope>
    <source>
        <strain evidence="1">MRhiFer1</strain>
        <tissue evidence="1">Lung</tissue>
    </source>
</reference>
<evidence type="ECO:0000313" key="2">
    <source>
        <dbReference type="Proteomes" id="UP000585614"/>
    </source>
</evidence>
<proteinExistence type="predicted"/>
<organism evidence="1 2">
    <name type="scientific">Rhinolophus ferrumequinum</name>
    <name type="common">Greater horseshoe bat</name>
    <dbReference type="NCBI Taxonomy" id="59479"/>
    <lineage>
        <taxon>Eukaryota</taxon>
        <taxon>Metazoa</taxon>
        <taxon>Chordata</taxon>
        <taxon>Craniata</taxon>
        <taxon>Vertebrata</taxon>
        <taxon>Euteleostomi</taxon>
        <taxon>Mammalia</taxon>
        <taxon>Eutheria</taxon>
        <taxon>Laurasiatheria</taxon>
        <taxon>Chiroptera</taxon>
        <taxon>Yinpterochiroptera</taxon>
        <taxon>Rhinolophoidea</taxon>
        <taxon>Rhinolophidae</taxon>
        <taxon>Rhinolophinae</taxon>
        <taxon>Rhinolophus</taxon>
    </lineage>
</organism>
<dbReference type="AlphaFoldDB" id="A0A7J7S805"/>
<protein>
    <submittedName>
        <fullName evidence="1">Uncharacterized protein</fullName>
    </submittedName>
</protein>
<evidence type="ECO:0000313" key="1">
    <source>
        <dbReference type="EMBL" id="KAF6284511.1"/>
    </source>
</evidence>
<dbReference type="EMBL" id="JACAGC010000023">
    <property type="protein sequence ID" value="KAF6284511.1"/>
    <property type="molecule type" value="Genomic_DNA"/>
</dbReference>
<gene>
    <name evidence="1" type="ORF">mRhiFer1_009264</name>
</gene>
<sequence>MIADVPWGLLLEAWVSCRKLVRERYGTLQSQWLAFDLTFPLDICELLANVNTCCLVTAASSSGSMLTAGSSQIIGATTWTSVGRRTAAAIEADARCTGVDELEDIDRSFHLCLYPPEEYI</sequence>
<name>A0A7J7S805_RHIFE</name>
<comment type="caution">
    <text evidence="1">The sequence shown here is derived from an EMBL/GenBank/DDBJ whole genome shotgun (WGS) entry which is preliminary data.</text>
</comment>